<accession>A0ABW4HYD8</accession>
<organism evidence="2 3">
    <name type="scientific">Oceanobacillus luteolus</name>
    <dbReference type="NCBI Taxonomy" id="1274358"/>
    <lineage>
        <taxon>Bacteria</taxon>
        <taxon>Bacillati</taxon>
        <taxon>Bacillota</taxon>
        <taxon>Bacilli</taxon>
        <taxon>Bacillales</taxon>
        <taxon>Bacillaceae</taxon>
        <taxon>Oceanobacillus</taxon>
    </lineage>
</organism>
<dbReference type="RefSeq" id="WP_379599356.1">
    <property type="nucleotide sequence ID" value="NZ_JBHUDE010000163.1"/>
</dbReference>
<evidence type="ECO:0000259" key="1">
    <source>
        <dbReference type="Pfam" id="PF19502"/>
    </source>
</evidence>
<evidence type="ECO:0000313" key="2">
    <source>
        <dbReference type="EMBL" id="MFD1609830.1"/>
    </source>
</evidence>
<protein>
    <submittedName>
        <fullName evidence="2">DUF6036 family nucleotidyltransferase</fullName>
    </submittedName>
</protein>
<keyword evidence="3" id="KW-1185">Reference proteome</keyword>
<reference evidence="3" key="1">
    <citation type="journal article" date="2019" name="Int. J. Syst. Evol. Microbiol.">
        <title>The Global Catalogue of Microorganisms (GCM) 10K type strain sequencing project: providing services to taxonomists for standard genome sequencing and annotation.</title>
        <authorList>
            <consortium name="The Broad Institute Genomics Platform"/>
            <consortium name="The Broad Institute Genome Sequencing Center for Infectious Disease"/>
            <person name="Wu L."/>
            <person name="Ma J."/>
        </authorList>
    </citation>
    <scope>NUCLEOTIDE SEQUENCE [LARGE SCALE GENOMIC DNA]</scope>
    <source>
        <strain evidence="3">CGMCC 1.12376</strain>
    </source>
</reference>
<gene>
    <name evidence="2" type="ORF">ACFSBH_19610</name>
</gene>
<dbReference type="EMBL" id="JBHUDE010000163">
    <property type="protein sequence ID" value="MFD1609830.1"/>
    <property type="molecule type" value="Genomic_DNA"/>
</dbReference>
<sequence length="185" mass="20790">MSFKEVFETVDEVINKLEELDVHCSLNDIHAKLVILGGSGILLNLGLQGDTFRPTTDIDVETIASSDFEKLSGSLSKYGIQTVGGVMDVPPMEDLTNEENLFKLEGTGFTNIEVFVPSLELLACCKIFSKREKDLNDLKSTNLLNQCDKTKLNDLIEEYKPYVLNINDPFLNIHELDNIFEEKDI</sequence>
<feature type="domain" description="DUF6036" evidence="1">
    <location>
        <begin position="18"/>
        <end position="167"/>
    </location>
</feature>
<evidence type="ECO:0000313" key="3">
    <source>
        <dbReference type="Proteomes" id="UP001597221"/>
    </source>
</evidence>
<dbReference type="Proteomes" id="UP001597221">
    <property type="component" value="Unassembled WGS sequence"/>
</dbReference>
<dbReference type="InterPro" id="IPR045792">
    <property type="entry name" value="DUF6036"/>
</dbReference>
<name>A0ABW4HYD8_9BACI</name>
<comment type="caution">
    <text evidence="2">The sequence shown here is derived from an EMBL/GenBank/DDBJ whole genome shotgun (WGS) entry which is preliminary data.</text>
</comment>
<proteinExistence type="predicted"/>
<dbReference type="Pfam" id="PF19502">
    <property type="entry name" value="DUF6036"/>
    <property type="match status" value="1"/>
</dbReference>